<feature type="region of interest" description="Disordered" evidence="1">
    <location>
        <begin position="28"/>
        <end position="50"/>
    </location>
</feature>
<feature type="domain" description="F-box" evidence="2">
    <location>
        <begin position="53"/>
        <end position="91"/>
    </location>
</feature>
<sequence length="305" mass="34767">MLMSGESYLPEIFRFCKSLIEGMTKTKRMTRNQNHDDNASSKKKVNNGDVGPWSDLNDHPLYLVVMKLGVVDYLSFGGVCKSWRTLAVSNRKAFMASKPSMKMCISWHGCKKICHLEDFEGRKFKTILPRFDGGVYVGLTCGYLIFYPVSSGLNFNNLLCDPLYQLRLNSEPKLTLLETKNSFTPSQFLRLGDNILCDGLGSTKRGYYLYDGSLSGQKIVTDFGEMRWVSREKKIGEYASFLSDINYGVVVTRLWTKKRGQGLLQGHNMGDMLMLKLVEVEKPNSFKVSMWYFPHECLNVDLVNE</sequence>
<proteinExistence type="predicted"/>
<evidence type="ECO:0000313" key="4">
    <source>
        <dbReference type="Proteomes" id="UP000235145"/>
    </source>
</evidence>
<dbReference type="AlphaFoldDB" id="A0A9R1UX68"/>
<dbReference type="EMBL" id="NBSK02000007">
    <property type="protein sequence ID" value="KAJ0195832.1"/>
    <property type="molecule type" value="Genomic_DNA"/>
</dbReference>
<comment type="caution">
    <text evidence="3">The sequence shown here is derived from an EMBL/GenBank/DDBJ whole genome shotgun (WGS) entry which is preliminary data.</text>
</comment>
<dbReference type="Proteomes" id="UP000235145">
    <property type="component" value="Unassembled WGS sequence"/>
</dbReference>
<evidence type="ECO:0000313" key="3">
    <source>
        <dbReference type="EMBL" id="KAJ0195832.1"/>
    </source>
</evidence>
<evidence type="ECO:0000256" key="1">
    <source>
        <dbReference type="SAM" id="MobiDB-lite"/>
    </source>
</evidence>
<accession>A0A9R1UX68</accession>
<dbReference type="InterPro" id="IPR036047">
    <property type="entry name" value="F-box-like_dom_sf"/>
</dbReference>
<organism evidence="3 4">
    <name type="scientific">Lactuca sativa</name>
    <name type="common">Garden lettuce</name>
    <dbReference type="NCBI Taxonomy" id="4236"/>
    <lineage>
        <taxon>Eukaryota</taxon>
        <taxon>Viridiplantae</taxon>
        <taxon>Streptophyta</taxon>
        <taxon>Embryophyta</taxon>
        <taxon>Tracheophyta</taxon>
        <taxon>Spermatophyta</taxon>
        <taxon>Magnoliopsida</taxon>
        <taxon>eudicotyledons</taxon>
        <taxon>Gunneridae</taxon>
        <taxon>Pentapetalae</taxon>
        <taxon>asterids</taxon>
        <taxon>campanulids</taxon>
        <taxon>Asterales</taxon>
        <taxon>Asteraceae</taxon>
        <taxon>Cichorioideae</taxon>
        <taxon>Cichorieae</taxon>
        <taxon>Lactucinae</taxon>
        <taxon>Lactuca</taxon>
    </lineage>
</organism>
<evidence type="ECO:0000259" key="2">
    <source>
        <dbReference type="Pfam" id="PF00646"/>
    </source>
</evidence>
<name>A0A9R1UX68_LACSA</name>
<dbReference type="PANTHER" id="PTHR45463:SF8">
    <property type="entry name" value="OS09G0392200 PROTEIN"/>
    <property type="match status" value="1"/>
</dbReference>
<protein>
    <recommendedName>
        <fullName evidence="2">F-box domain-containing protein</fullName>
    </recommendedName>
</protein>
<dbReference type="PANTHER" id="PTHR45463">
    <property type="entry name" value="OS09G0392200 PROTEIN"/>
    <property type="match status" value="1"/>
</dbReference>
<reference evidence="3 4" key="1">
    <citation type="journal article" date="2017" name="Nat. Commun.">
        <title>Genome assembly with in vitro proximity ligation data and whole-genome triplication in lettuce.</title>
        <authorList>
            <person name="Reyes-Chin-Wo S."/>
            <person name="Wang Z."/>
            <person name="Yang X."/>
            <person name="Kozik A."/>
            <person name="Arikit S."/>
            <person name="Song C."/>
            <person name="Xia L."/>
            <person name="Froenicke L."/>
            <person name="Lavelle D.O."/>
            <person name="Truco M.J."/>
            <person name="Xia R."/>
            <person name="Zhu S."/>
            <person name="Xu C."/>
            <person name="Xu H."/>
            <person name="Xu X."/>
            <person name="Cox K."/>
            <person name="Korf I."/>
            <person name="Meyers B.C."/>
            <person name="Michelmore R.W."/>
        </authorList>
    </citation>
    <scope>NUCLEOTIDE SEQUENCE [LARGE SCALE GENOMIC DNA]</scope>
    <source>
        <strain evidence="4">cv. Salinas</strain>
        <tissue evidence="3">Seedlings</tissue>
    </source>
</reference>
<gene>
    <name evidence="3" type="ORF">LSAT_V11C700345190</name>
</gene>
<keyword evidence="4" id="KW-1185">Reference proteome</keyword>
<dbReference type="InterPro" id="IPR001810">
    <property type="entry name" value="F-box_dom"/>
</dbReference>
<dbReference type="SUPFAM" id="SSF81383">
    <property type="entry name" value="F-box domain"/>
    <property type="match status" value="1"/>
</dbReference>
<dbReference type="Pfam" id="PF00646">
    <property type="entry name" value="F-box"/>
    <property type="match status" value="1"/>
</dbReference>